<evidence type="ECO:0000256" key="1">
    <source>
        <dbReference type="SAM" id="MobiDB-lite"/>
    </source>
</evidence>
<comment type="caution">
    <text evidence="2">The sequence shown here is derived from an EMBL/GenBank/DDBJ whole genome shotgun (WGS) entry which is preliminary data.</text>
</comment>
<name>A0A8J8NXJ6_HALGN</name>
<dbReference type="Proteomes" id="UP000785679">
    <property type="component" value="Unassembled WGS sequence"/>
</dbReference>
<evidence type="ECO:0000313" key="2">
    <source>
        <dbReference type="EMBL" id="TNV83686.1"/>
    </source>
</evidence>
<organism evidence="2 3">
    <name type="scientific">Halteria grandinella</name>
    <dbReference type="NCBI Taxonomy" id="5974"/>
    <lineage>
        <taxon>Eukaryota</taxon>
        <taxon>Sar</taxon>
        <taxon>Alveolata</taxon>
        <taxon>Ciliophora</taxon>
        <taxon>Intramacronucleata</taxon>
        <taxon>Spirotrichea</taxon>
        <taxon>Stichotrichia</taxon>
        <taxon>Sporadotrichida</taxon>
        <taxon>Halteriidae</taxon>
        <taxon>Halteria</taxon>
    </lineage>
</organism>
<dbReference type="OrthoDB" id="292927at2759"/>
<dbReference type="EMBL" id="RRYP01003561">
    <property type="protein sequence ID" value="TNV83686.1"/>
    <property type="molecule type" value="Genomic_DNA"/>
</dbReference>
<feature type="compositionally biased region" description="Polar residues" evidence="1">
    <location>
        <begin position="134"/>
        <end position="144"/>
    </location>
</feature>
<proteinExistence type="predicted"/>
<gene>
    <name evidence="2" type="ORF">FGO68_gene973</name>
</gene>
<keyword evidence="3" id="KW-1185">Reference proteome</keyword>
<dbReference type="SUPFAM" id="SSF48452">
    <property type="entry name" value="TPR-like"/>
    <property type="match status" value="1"/>
</dbReference>
<dbReference type="AlphaFoldDB" id="A0A8J8NXJ6"/>
<feature type="region of interest" description="Disordered" evidence="1">
    <location>
        <begin position="252"/>
        <end position="289"/>
    </location>
</feature>
<sequence>MQKQSQYRAPFNFSSVESGSDLHISYPHTSILQTIQESDHQVNRSIPLIKRSTLLQDHRASQPTQSTQSTSIMHHKVVTDKMQRLKQYTSEVETDELDEEMARRISLDTTIVYKDSRNARVGGGSTLLMRVATKQNESSRNSLPQLARRHTNSQMKEGSLAVFQNLRRSLAPTLGAYSSIDLKPVKSNNGLTPYKPAFNPLNNSVDYGSFEVNSPPQNAQLQQLRPSASILSKYEEPTPLKESLLQFNHQSQPAINGGNVSHSSSPKSRSNLGFIHNTTLDDGTSSQNSSQFKLRVRKLNRSENHRNSLGSLQMNRQIGLKMKEIVISHASKFASLHKELSQDTLSTLLLPKDTLTDLDFERHRYFDQALRLHTDCVRFIALKNQDKSLESLRLLEEFASLAYDVALLREVLALQALTCCLYGQWESARGYYQKLVDLGGEARLVEDRKIGYKGMARCYQEGKNYKVAIRCYKKLLECAWDSNDYESEVAAFEGLAQQYYYLGDLKRAGFYLDRMQRGKVERKDSKVREMYLSQLNHKRSLKEKNQVSFAQLNSFNSLYDSLTASPGKLGNLSFSTLTTITKKLKNRAKQASSKLQSDFKPKSIPNQPLPYTLAGVPIYFRNAFTKERRPLLIRPGTAISRAPSNDFPSPRVGGNGSGQANYELLPHFCEGMGDGGNGVQVRKRRGMGVQATHSLTNNRDDLSAASFTGARARLPAEEEQSRLLNMHWRFDMKEIVRKAIQSRSSGRGGTTIADINITHLNPLKCQKAFKAGFEYKQRAVGVKMGEVEALIQKQIKLVENDAVPVEEISDEQFAQIIGQIRNRQVASSAFKAGQIECLAYVSNPLNFKLKKYNEKLNQALAQVQNDSIAPPLTTANISQFMK</sequence>
<evidence type="ECO:0000313" key="3">
    <source>
        <dbReference type="Proteomes" id="UP000785679"/>
    </source>
</evidence>
<dbReference type="InterPro" id="IPR011990">
    <property type="entry name" value="TPR-like_helical_dom_sf"/>
</dbReference>
<protein>
    <submittedName>
        <fullName evidence="2">Uncharacterized protein</fullName>
    </submittedName>
</protein>
<accession>A0A8J8NXJ6</accession>
<feature type="region of interest" description="Disordered" evidence="1">
    <location>
        <begin position="134"/>
        <end position="154"/>
    </location>
</feature>
<reference evidence="2" key="1">
    <citation type="submission" date="2019-06" db="EMBL/GenBank/DDBJ databases">
        <authorList>
            <person name="Zheng W."/>
        </authorList>
    </citation>
    <scope>NUCLEOTIDE SEQUENCE</scope>
    <source>
        <strain evidence="2">QDHG01</strain>
    </source>
</reference>
<dbReference type="Gene3D" id="1.25.40.10">
    <property type="entry name" value="Tetratricopeptide repeat domain"/>
    <property type="match status" value="1"/>
</dbReference>